<dbReference type="SUPFAM" id="SSF53697">
    <property type="entry name" value="SIS domain"/>
    <property type="match status" value="1"/>
</dbReference>
<dbReference type="GO" id="GO:0003700">
    <property type="term" value="F:DNA-binding transcription factor activity"/>
    <property type="evidence" value="ECO:0007669"/>
    <property type="project" value="InterPro"/>
</dbReference>
<gene>
    <name evidence="6" type="primary">murR_2</name>
    <name evidence="6" type="ORF">H0A61_01196</name>
</gene>
<dbReference type="GO" id="GO:0003677">
    <property type="term" value="F:DNA binding"/>
    <property type="evidence" value="ECO:0007669"/>
    <property type="project" value="UniProtKB-KW"/>
</dbReference>
<dbReference type="InterPro" id="IPR000281">
    <property type="entry name" value="HTH_RpiR"/>
</dbReference>
<dbReference type="AlphaFoldDB" id="A0A8A0RK91"/>
<dbReference type="PROSITE" id="PS51071">
    <property type="entry name" value="HTH_RPIR"/>
    <property type="match status" value="1"/>
</dbReference>
<dbReference type="InterPro" id="IPR036388">
    <property type="entry name" value="WH-like_DNA-bd_sf"/>
</dbReference>
<keyword evidence="2" id="KW-0238">DNA-binding</keyword>
<keyword evidence="3" id="KW-0804">Transcription</keyword>
<evidence type="ECO:0000313" key="6">
    <source>
        <dbReference type="EMBL" id="QSQ08851.1"/>
    </source>
</evidence>
<dbReference type="EMBL" id="CP059066">
    <property type="protein sequence ID" value="QSQ08851.1"/>
    <property type="molecule type" value="Genomic_DNA"/>
</dbReference>
<evidence type="ECO:0000256" key="2">
    <source>
        <dbReference type="ARBA" id="ARBA00023125"/>
    </source>
</evidence>
<dbReference type="PROSITE" id="PS51464">
    <property type="entry name" value="SIS"/>
    <property type="match status" value="1"/>
</dbReference>
<dbReference type="InterPro" id="IPR009057">
    <property type="entry name" value="Homeodomain-like_sf"/>
</dbReference>
<dbReference type="InterPro" id="IPR035472">
    <property type="entry name" value="RpiR-like_SIS"/>
</dbReference>
<dbReference type="RefSeq" id="WP_206709053.1">
    <property type="nucleotide sequence ID" value="NZ_CP059066.1"/>
</dbReference>
<feature type="domain" description="SIS" evidence="5">
    <location>
        <begin position="127"/>
        <end position="264"/>
    </location>
</feature>
<evidence type="ECO:0000256" key="3">
    <source>
        <dbReference type="ARBA" id="ARBA00023163"/>
    </source>
</evidence>
<dbReference type="Pfam" id="PF01418">
    <property type="entry name" value="HTH_6"/>
    <property type="match status" value="1"/>
</dbReference>
<dbReference type="KEGG" id="kme:H0A61_01196"/>
<evidence type="ECO:0000256" key="1">
    <source>
        <dbReference type="ARBA" id="ARBA00023015"/>
    </source>
</evidence>
<dbReference type="InterPro" id="IPR046348">
    <property type="entry name" value="SIS_dom_sf"/>
</dbReference>
<dbReference type="Gene3D" id="1.10.10.10">
    <property type="entry name" value="Winged helix-like DNA-binding domain superfamily/Winged helix DNA-binding domain"/>
    <property type="match status" value="1"/>
</dbReference>
<evidence type="ECO:0000259" key="5">
    <source>
        <dbReference type="PROSITE" id="PS51464"/>
    </source>
</evidence>
<dbReference type="Gene3D" id="3.40.50.10490">
    <property type="entry name" value="Glucose-6-phosphate isomerase like protein, domain 1"/>
    <property type="match status" value="1"/>
</dbReference>
<keyword evidence="1" id="KW-0805">Transcription regulation</keyword>
<name>A0A8A0RK91_9FIRM</name>
<dbReference type="Proteomes" id="UP000662904">
    <property type="component" value="Chromosome"/>
</dbReference>
<accession>A0A8A0RK91</accession>
<dbReference type="InterPro" id="IPR047640">
    <property type="entry name" value="RpiR-like"/>
</dbReference>
<evidence type="ECO:0000259" key="4">
    <source>
        <dbReference type="PROSITE" id="PS51071"/>
    </source>
</evidence>
<dbReference type="GO" id="GO:0097367">
    <property type="term" value="F:carbohydrate derivative binding"/>
    <property type="evidence" value="ECO:0007669"/>
    <property type="project" value="InterPro"/>
</dbReference>
<feature type="domain" description="HTH rpiR-type" evidence="4">
    <location>
        <begin position="4"/>
        <end position="80"/>
    </location>
</feature>
<dbReference type="Pfam" id="PF01380">
    <property type="entry name" value="SIS"/>
    <property type="match status" value="1"/>
</dbReference>
<protein>
    <submittedName>
        <fullName evidence="6">HTH-type transcriptional regulator MurR</fullName>
    </submittedName>
</protein>
<organism evidence="6 7">
    <name type="scientific">Koleobacter methoxysyntrophicus</name>
    <dbReference type="NCBI Taxonomy" id="2751313"/>
    <lineage>
        <taxon>Bacteria</taxon>
        <taxon>Bacillati</taxon>
        <taxon>Bacillota</taxon>
        <taxon>Clostridia</taxon>
        <taxon>Koleobacterales</taxon>
        <taxon>Koleobacteraceae</taxon>
        <taxon>Koleobacter</taxon>
    </lineage>
</organism>
<dbReference type="InterPro" id="IPR001347">
    <property type="entry name" value="SIS_dom"/>
</dbReference>
<proteinExistence type="predicted"/>
<dbReference type="SUPFAM" id="SSF46689">
    <property type="entry name" value="Homeodomain-like"/>
    <property type="match status" value="1"/>
</dbReference>
<evidence type="ECO:0000313" key="7">
    <source>
        <dbReference type="Proteomes" id="UP000662904"/>
    </source>
</evidence>
<reference evidence="6" key="1">
    <citation type="submission" date="2020-07" db="EMBL/GenBank/DDBJ databases">
        <title>Koleobacter methoxysyntrophicus gen. nov., sp. nov., a novel anaerobic bacterium isolated from deep subsurface oil field and proposal of Koleobacterales ord. nov. in the phylum Firmicutes.</title>
        <authorList>
            <person name="Sakamoto S."/>
            <person name="Tamaki H."/>
        </authorList>
    </citation>
    <scope>NUCLEOTIDE SEQUENCE</scope>
    <source>
        <strain evidence="6">NRmbB1</strain>
    </source>
</reference>
<dbReference type="GO" id="GO:1901135">
    <property type="term" value="P:carbohydrate derivative metabolic process"/>
    <property type="evidence" value="ECO:0007669"/>
    <property type="project" value="InterPro"/>
</dbReference>
<sequence>MSKNDVLEYLKKNYDKLTDNQKIIGKYVIDNYREVAFLSAAELGERVGVSDATVIRFARSIGFSGFTEFKDSIRESIKNVDSPDVRLLKSWDSIKNKDDLILKIGKADLRNLEGFLLNIEVDKINQSVEEIYNANTIYLVGMGSSMVVAEFLGWHLKRMGFRVDPIRGGGLTLIENLAAITKKDLLIVCTFRRYSKDTYNSIVLAKKRGAKVLTITDSNLTDISINSDIVFSVAAENSSFFNSYVVPMMLCNILLMSVLEKDRDKIYGIIKDYTKSMEAFDLFV</sequence>
<dbReference type="CDD" id="cd05013">
    <property type="entry name" value="SIS_RpiR"/>
    <property type="match status" value="1"/>
</dbReference>
<keyword evidence="7" id="KW-1185">Reference proteome</keyword>
<dbReference type="PANTHER" id="PTHR30514">
    <property type="entry name" value="GLUCOKINASE"/>
    <property type="match status" value="1"/>
</dbReference>